<proteinExistence type="predicted"/>
<feature type="compositionally biased region" description="Low complexity" evidence="1">
    <location>
        <begin position="313"/>
        <end position="329"/>
    </location>
</feature>
<feature type="compositionally biased region" description="Polar residues" evidence="1">
    <location>
        <begin position="298"/>
        <end position="312"/>
    </location>
</feature>
<sequence length="876" mass="96508">MTSTYSDLMASSGTSCAVPQDKSAYWTPGLYFMGVDGTTELVDQVGGMLAYYFLNGENIQAFPRGFQMIAGDTRQRNFTWPVPDPPKSSWSGDQVSQKALSQKAIGFNCLDYNRDPPEPALFRHFLPDKSYLDANCINGVRFEIMFPSCWNGKDADSPDHKSHVAYPNLVNTGDCPDGFTHQLPGLFYETIWNTYAFKDKTGTFVISNGDPTGYGYHGDFITGWDPDFLQSAVTNCTNPSGQVEDCQLFNSTLQSESEQQKHKIAIPPELQSDDCIGLRSGLPGNVPVQSGPGYASEVFQNPPQPTSRTVPNTPTSPATTIASASPSISGADVSVEAASDHNQPPLHIDSPTAVTTTLPPSPPQFTAVTTLYHTTGARVDEVIVVEEIITVPCTTTSTASLGNEAANPTYRSYLFQKTTTNTAPVTRAQAAKDMPSQDGPAGGSGSNLVSPHEIQSVSADGQRVSFDPNGIPTYTIDLSLQPSQRYVKLARDFQDSISDLVVLFDEIIHGVQPSIRVSVIKFLSRALLRRVYSEEETEELRGISEATGVEMFLLVALNTFLDLFMGCTSGGVRTRDSGNTHERRMLHFRTLDWGMDSLRQVLVNLEFVREPGSEVIARSITYAGFVGVLTGVRRNLSISLNFRPNHNGGGLIPHIRFYMHHLLVLFGFRPAIASTLRGFLLSGASSAPRLRKVRRNYSSTNEKASDSVVDTAPSLALIAEHLPKVPTTAAYIIFCDGTSTMVLEKDLRTAVVRERRDFIVATNNDENHESDNQTEQDARKTIIHLSEMAGLIEESINRKGCIRRRWRKAVRHSTGKDPDSFPTEDQGVAVTMKEVVRWVNKFPTTNECTHFACVMDPKDGKIVYVRRYQEPITMDF</sequence>
<evidence type="ECO:0000259" key="3">
    <source>
        <dbReference type="Pfam" id="PF15508"/>
    </source>
</evidence>
<dbReference type="Pfam" id="PF15508">
    <property type="entry name" value="NAAA-beta"/>
    <property type="match status" value="1"/>
</dbReference>
<evidence type="ECO:0000313" key="4">
    <source>
        <dbReference type="EMBL" id="KAH0564959.1"/>
    </source>
</evidence>
<evidence type="ECO:0000256" key="1">
    <source>
        <dbReference type="SAM" id="MobiDB-lite"/>
    </source>
</evidence>
<evidence type="ECO:0008006" key="6">
    <source>
        <dbReference type="Google" id="ProtNLM"/>
    </source>
</evidence>
<dbReference type="InterPro" id="IPR029130">
    <property type="entry name" value="Acid_ceramidase_N"/>
</dbReference>
<keyword evidence="5" id="KW-1185">Reference proteome</keyword>
<dbReference type="PANTHER" id="PTHR43662:SF7">
    <property type="entry name" value="DUF1996 DOMAIN-CONTAINING PROTEIN"/>
    <property type="match status" value="1"/>
</dbReference>
<feature type="domain" description="Acid ceramidase N-terminal" evidence="3">
    <location>
        <begin position="471"/>
        <end position="530"/>
    </location>
</feature>
<feature type="domain" description="DUF1996" evidence="2">
    <location>
        <begin position="2"/>
        <end position="224"/>
    </location>
</feature>
<evidence type="ECO:0000259" key="2">
    <source>
        <dbReference type="Pfam" id="PF09362"/>
    </source>
</evidence>
<dbReference type="PANTHER" id="PTHR43662">
    <property type="match status" value="1"/>
</dbReference>
<feature type="region of interest" description="Disordered" evidence="1">
    <location>
        <begin position="292"/>
        <end position="361"/>
    </location>
</feature>
<evidence type="ECO:0000313" key="5">
    <source>
        <dbReference type="Proteomes" id="UP000750711"/>
    </source>
</evidence>
<dbReference type="InterPro" id="IPR018535">
    <property type="entry name" value="DUF1996"/>
</dbReference>
<dbReference type="Proteomes" id="UP000750711">
    <property type="component" value="Unassembled WGS sequence"/>
</dbReference>
<dbReference type="AlphaFoldDB" id="A0A9P8LGF6"/>
<organism evidence="4 5">
    <name type="scientific">Trichoglossum hirsutum</name>
    <dbReference type="NCBI Taxonomy" id="265104"/>
    <lineage>
        <taxon>Eukaryota</taxon>
        <taxon>Fungi</taxon>
        <taxon>Dikarya</taxon>
        <taxon>Ascomycota</taxon>
        <taxon>Pezizomycotina</taxon>
        <taxon>Geoglossomycetes</taxon>
        <taxon>Geoglossales</taxon>
        <taxon>Geoglossaceae</taxon>
        <taxon>Trichoglossum</taxon>
    </lineage>
</organism>
<dbReference type="Pfam" id="PF09362">
    <property type="entry name" value="DUF1996"/>
    <property type="match status" value="1"/>
</dbReference>
<name>A0A9P8LGF6_9PEZI</name>
<gene>
    <name evidence="4" type="ORF">GP486_001653</name>
</gene>
<comment type="caution">
    <text evidence="4">The sequence shown here is derived from an EMBL/GenBank/DDBJ whole genome shotgun (WGS) entry which is preliminary data.</text>
</comment>
<feature type="region of interest" description="Disordered" evidence="1">
    <location>
        <begin position="428"/>
        <end position="451"/>
    </location>
</feature>
<protein>
    <recommendedName>
        <fullName evidence="6">DUF1996 domain-containing protein</fullName>
    </recommendedName>
</protein>
<feature type="compositionally biased region" description="Polar residues" evidence="1">
    <location>
        <begin position="352"/>
        <end position="361"/>
    </location>
</feature>
<reference evidence="4" key="1">
    <citation type="submission" date="2021-03" db="EMBL/GenBank/DDBJ databases">
        <title>Comparative genomics and phylogenomic investigation of the class Geoglossomycetes provide insights into ecological specialization and systematics.</title>
        <authorList>
            <person name="Melie T."/>
            <person name="Pirro S."/>
            <person name="Miller A.N."/>
            <person name="Quandt A."/>
        </authorList>
    </citation>
    <scope>NUCLEOTIDE SEQUENCE</scope>
    <source>
        <strain evidence="4">CAQ_001_2017</strain>
    </source>
</reference>
<dbReference type="EMBL" id="JAGHQM010000155">
    <property type="protein sequence ID" value="KAH0564959.1"/>
    <property type="molecule type" value="Genomic_DNA"/>
</dbReference>
<accession>A0A9P8LGF6</accession>